<dbReference type="AlphaFoldDB" id="A0A940DJ17"/>
<comment type="caution">
    <text evidence="2">The sequence shown here is derived from an EMBL/GenBank/DDBJ whole genome shotgun (WGS) entry which is preliminary data.</text>
</comment>
<evidence type="ECO:0000256" key="1">
    <source>
        <dbReference type="SAM" id="Phobius"/>
    </source>
</evidence>
<keyword evidence="1" id="KW-0472">Membrane</keyword>
<evidence type="ECO:0000313" key="3">
    <source>
        <dbReference type="Proteomes" id="UP000712007"/>
    </source>
</evidence>
<reference evidence="2" key="2">
    <citation type="journal article" date="2021" name="PeerJ">
        <title>Extensive microbial diversity within the chicken gut microbiome revealed by metagenomics and culture.</title>
        <authorList>
            <person name="Gilroy R."/>
            <person name="Ravi A."/>
            <person name="Getino M."/>
            <person name="Pursley I."/>
            <person name="Horton D.L."/>
            <person name="Alikhan N.F."/>
            <person name="Baker D."/>
            <person name="Gharbi K."/>
            <person name="Hall N."/>
            <person name="Watson M."/>
            <person name="Adriaenssens E.M."/>
            <person name="Foster-Nyarko E."/>
            <person name="Jarju S."/>
            <person name="Secka A."/>
            <person name="Antonio M."/>
            <person name="Oren A."/>
            <person name="Chaudhuri R.R."/>
            <person name="La Ragione R."/>
            <person name="Hildebrand F."/>
            <person name="Pallen M.J."/>
        </authorList>
    </citation>
    <scope>NUCLEOTIDE SEQUENCE</scope>
    <source>
        <strain evidence="2">3924</strain>
    </source>
</reference>
<name>A0A940DJ17_9BACT</name>
<dbReference type="SUPFAM" id="SSF54001">
    <property type="entry name" value="Cysteine proteinases"/>
    <property type="match status" value="1"/>
</dbReference>
<evidence type="ECO:0008006" key="4">
    <source>
        <dbReference type="Google" id="ProtNLM"/>
    </source>
</evidence>
<sequence>MNASQIVPIARAVAFAGLIIPLVLTGCRKGGGEFSLPQDVCLLTGDLVLRSGTGVDSHAITAADSGCPYSHIGMVVNIEGQPFVIHIVPDSSNAGSDTVRLDCIEDFFHPRRATHGLICRVGKVDSARRRALEETSLSLHGKGLAFDRSFNTLDHSAFYCTELIWYIYKEAAGIDLTQSRRHTLPLLPPLIFCSDITGYNDKELIYKF</sequence>
<dbReference type="Gene3D" id="3.90.1720.10">
    <property type="entry name" value="endopeptidase domain like (from Nostoc punctiforme)"/>
    <property type="match status" value="1"/>
</dbReference>
<feature type="transmembrane region" description="Helical" evidence="1">
    <location>
        <begin position="6"/>
        <end position="24"/>
    </location>
</feature>
<proteinExistence type="predicted"/>
<dbReference type="InterPro" id="IPR038765">
    <property type="entry name" value="Papain-like_cys_pep_sf"/>
</dbReference>
<evidence type="ECO:0000313" key="2">
    <source>
        <dbReference type="EMBL" id="MBO8439286.1"/>
    </source>
</evidence>
<dbReference type="Proteomes" id="UP000712007">
    <property type="component" value="Unassembled WGS sequence"/>
</dbReference>
<keyword evidence="1" id="KW-1133">Transmembrane helix</keyword>
<gene>
    <name evidence="2" type="ORF">IAC51_01390</name>
</gene>
<accession>A0A940DJ17</accession>
<protein>
    <recommendedName>
        <fullName evidence="4">Permuted papain-like amidase YaeF/Yiix C92 family enzyme</fullName>
    </recommendedName>
</protein>
<dbReference type="EMBL" id="JADIMV010000026">
    <property type="protein sequence ID" value="MBO8439286.1"/>
    <property type="molecule type" value="Genomic_DNA"/>
</dbReference>
<organism evidence="2 3">
    <name type="scientific">Candidatus Aphodosoma intestinipullorum</name>
    <dbReference type="NCBI Taxonomy" id="2840674"/>
    <lineage>
        <taxon>Bacteria</taxon>
        <taxon>Pseudomonadati</taxon>
        <taxon>Bacteroidota</taxon>
        <taxon>Bacteroidia</taxon>
        <taxon>Bacteroidales</taxon>
        <taxon>Candidatus Aphodosoma</taxon>
    </lineage>
</organism>
<keyword evidence="1" id="KW-0812">Transmembrane</keyword>
<reference evidence="2" key="1">
    <citation type="submission" date="2020-10" db="EMBL/GenBank/DDBJ databases">
        <authorList>
            <person name="Gilroy R."/>
        </authorList>
    </citation>
    <scope>NUCLEOTIDE SEQUENCE</scope>
    <source>
        <strain evidence="2">3924</strain>
    </source>
</reference>